<dbReference type="GO" id="GO:0050265">
    <property type="term" value="F:RNA uridylyltransferase activity"/>
    <property type="evidence" value="ECO:0007669"/>
    <property type="project" value="TreeGrafter"/>
</dbReference>
<dbReference type="InterPro" id="IPR007205">
    <property type="entry name" value="Protein_HGH1_N"/>
</dbReference>
<keyword evidence="9" id="KW-0460">Magnesium</keyword>
<proteinExistence type="inferred from homology"/>
<dbReference type="Proteomes" id="UP000192927">
    <property type="component" value="Unassembled WGS sequence"/>
</dbReference>
<evidence type="ECO:0000259" key="13">
    <source>
        <dbReference type="Pfam" id="PF22600"/>
    </source>
</evidence>
<comment type="subcellular location">
    <subcellularLocation>
        <location evidence="3">Cytoplasm</location>
    </subcellularLocation>
</comment>
<protein>
    <recommendedName>
        <fullName evidence="5">polynucleotide adenylyltransferase</fullName>
        <ecNumber evidence="5">2.7.7.19</ecNumber>
    </recommendedName>
</protein>
<dbReference type="EMBL" id="FWEW01000830">
    <property type="protein sequence ID" value="SLM35848.1"/>
    <property type="molecule type" value="Genomic_DNA"/>
</dbReference>
<dbReference type="InterPro" id="IPR054708">
    <property type="entry name" value="MTPAP-like_central"/>
</dbReference>
<evidence type="ECO:0000256" key="3">
    <source>
        <dbReference type="ARBA" id="ARBA00004496"/>
    </source>
</evidence>
<feature type="region of interest" description="Disordered" evidence="10">
    <location>
        <begin position="1139"/>
        <end position="1170"/>
    </location>
</feature>
<feature type="compositionally biased region" description="Polar residues" evidence="10">
    <location>
        <begin position="199"/>
        <end position="228"/>
    </location>
</feature>
<evidence type="ECO:0000256" key="6">
    <source>
        <dbReference type="ARBA" id="ARBA00022490"/>
    </source>
</evidence>
<comment type="cofactor">
    <cofactor evidence="1">
        <name>Mn(2+)</name>
        <dbReference type="ChEBI" id="CHEBI:29035"/>
    </cofactor>
</comment>
<dbReference type="Gene3D" id="3.30.460.10">
    <property type="entry name" value="Beta Polymerase, domain 2"/>
    <property type="match status" value="1"/>
</dbReference>
<evidence type="ECO:0000256" key="10">
    <source>
        <dbReference type="SAM" id="MobiDB-lite"/>
    </source>
</evidence>
<feature type="compositionally biased region" description="Polar residues" evidence="10">
    <location>
        <begin position="180"/>
        <end position="192"/>
    </location>
</feature>
<keyword evidence="15" id="KW-1185">Reference proteome</keyword>
<feature type="compositionally biased region" description="Polar residues" evidence="10">
    <location>
        <begin position="146"/>
        <end position="171"/>
    </location>
</feature>
<dbReference type="InterPro" id="IPR002058">
    <property type="entry name" value="PAP_assoc"/>
</dbReference>
<keyword evidence="6" id="KW-0963">Cytoplasm</keyword>
<dbReference type="GO" id="GO:1990817">
    <property type="term" value="F:poly(A) RNA polymerase activity"/>
    <property type="evidence" value="ECO:0007669"/>
    <property type="project" value="UniProtKB-EC"/>
</dbReference>
<feature type="compositionally biased region" description="Low complexity" evidence="10">
    <location>
        <begin position="241"/>
        <end position="253"/>
    </location>
</feature>
<evidence type="ECO:0000259" key="11">
    <source>
        <dbReference type="Pfam" id="PF03828"/>
    </source>
</evidence>
<feature type="region of interest" description="Disordered" evidence="10">
    <location>
        <begin position="267"/>
        <end position="402"/>
    </location>
</feature>
<comment type="similarity">
    <text evidence="4">Belongs to the DNA polymerase type-B-like family.</text>
</comment>
<evidence type="ECO:0000256" key="9">
    <source>
        <dbReference type="ARBA" id="ARBA00022842"/>
    </source>
</evidence>
<feature type="compositionally biased region" description="Basic and acidic residues" evidence="10">
    <location>
        <begin position="756"/>
        <end position="779"/>
    </location>
</feature>
<evidence type="ECO:0000256" key="7">
    <source>
        <dbReference type="ARBA" id="ARBA00022679"/>
    </source>
</evidence>
<dbReference type="Pfam" id="PF22600">
    <property type="entry name" value="MTPAP-like_central"/>
    <property type="match status" value="1"/>
</dbReference>
<evidence type="ECO:0000256" key="2">
    <source>
        <dbReference type="ARBA" id="ARBA00001946"/>
    </source>
</evidence>
<evidence type="ECO:0000313" key="15">
    <source>
        <dbReference type="Proteomes" id="UP000192927"/>
    </source>
</evidence>
<comment type="cofactor">
    <cofactor evidence="2">
        <name>Mg(2+)</name>
        <dbReference type="ChEBI" id="CHEBI:18420"/>
    </cofactor>
</comment>
<dbReference type="Pfam" id="PF03828">
    <property type="entry name" value="PAP_assoc"/>
    <property type="match status" value="1"/>
</dbReference>
<keyword evidence="7" id="KW-0808">Transferase</keyword>
<feature type="domain" description="Protein HGH1 N-terminal" evidence="12">
    <location>
        <begin position="1237"/>
        <end position="1319"/>
    </location>
</feature>
<evidence type="ECO:0000313" key="14">
    <source>
        <dbReference type="EMBL" id="SLM35848.1"/>
    </source>
</evidence>
<feature type="domain" description="PAP-associated" evidence="11">
    <location>
        <begin position="1014"/>
        <end position="1096"/>
    </location>
</feature>
<feature type="region of interest" description="Disordered" evidence="10">
    <location>
        <begin position="146"/>
        <end position="253"/>
    </location>
</feature>
<dbReference type="GO" id="GO:0005737">
    <property type="term" value="C:cytoplasm"/>
    <property type="evidence" value="ECO:0007669"/>
    <property type="project" value="UniProtKB-SubCell"/>
</dbReference>
<dbReference type="PANTHER" id="PTHR12271">
    <property type="entry name" value="POLY A POLYMERASE CID PAP -RELATED"/>
    <property type="match status" value="1"/>
</dbReference>
<evidence type="ECO:0000259" key="12">
    <source>
        <dbReference type="Pfam" id="PF04063"/>
    </source>
</evidence>
<evidence type="ECO:0000256" key="4">
    <source>
        <dbReference type="ARBA" id="ARBA00008593"/>
    </source>
</evidence>
<dbReference type="Gene3D" id="1.10.1410.10">
    <property type="match status" value="1"/>
</dbReference>
<feature type="region of interest" description="Disordered" evidence="10">
    <location>
        <begin position="708"/>
        <end position="802"/>
    </location>
</feature>
<dbReference type="Pfam" id="PF04063">
    <property type="entry name" value="DUF383"/>
    <property type="match status" value="1"/>
</dbReference>
<evidence type="ECO:0000256" key="1">
    <source>
        <dbReference type="ARBA" id="ARBA00001936"/>
    </source>
</evidence>
<dbReference type="GO" id="GO:0031123">
    <property type="term" value="P:RNA 3'-end processing"/>
    <property type="evidence" value="ECO:0007669"/>
    <property type="project" value="TreeGrafter"/>
</dbReference>
<evidence type="ECO:0000256" key="8">
    <source>
        <dbReference type="ARBA" id="ARBA00022723"/>
    </source>
</evidence>
<sequence length="1322" mass="147381">MHEVTTGGNSLWQQQITLTAEMDLNQANLPAAAASADKTVQSVNQPAMIASSHDSGVDNSNDLERRIRSMILNNAIPQKQTDIVSNPAAESSDPPLAPLPHLLPPHMRLATPDEQQKYLEYLASVKKLTAEQQEYLASVKKLTNVSNVPSPSTRTQASTRTAWKRPNQAQRRQFKVQFELQPSQDTMASNPSRMPPRSLNATGVPYQTSNPTNQQALPVQQQGGSTRQRFPLDQHQIGPPQQQNRSIQQQVHPNQQQVFLTQVKTLPQKQARPVQKQGGSTQQHIPLGLHQIGPPQQQGRPAQQQTHPTQQQFPLAQVQALPQQQASPPQRQVGAPQQQAGPPQQQVGVPQRQNRPASQQPVPRQLQGPLSQQRGRLAYQQDHGSQQPLTSSSSGSNRPFLMTAHDSTASSCLTPGYWAIRSGNLYNPQRVPRQPGGFARNLPRERQLYQPLETRPLGHPPNQSDPSYNPFSPDAIQAQVNYLNQLAGTVLPAAEMDDQSLQDREDLRLLLQRICRSAIRDYERQKFGIFDEGSVGLLSIGSVRSGFATQGSDLDLALISPFSRPDVASPDSEIPRILEKALLDLGYGARLLTKTRVPIIKFCEKPTPELADALRKARAKWEMEQDAPPKPEVARSSMIKKDKLRLNANEISEQGNLRNATGATDGDVIEQSSDSEIAQTLPLTEPPAVDVSSDEDLTLRLTKDAKGKSRIYTNEPGKSCTTPAADVQKGKEESEIPQTLPLTEPPAVDVSSDEELTPKISKEAKGKSKEYTDEPEKSRTTPPADAQEGKEEGGGSGEEELPHRSDEELIHLYQLAISEGWFDEEERKLVSHFAWTVEQHGSDGDHIELVAARHQLETLSHVLKRYREPPDRHLDFPKGGIGIQCDINFSNHLAVHNTQLLRCYCYCDPRVSFAVLFVKVWAKRRKINSPYHGTLSSYGYVLMVLHYLVNIVQPPLVPNLQLAWKPPKRSEKGEWTEPVYETTANGYDVRFWRSEEEIEEVAHSGKLTQCREIIGSLLRGFFHYFALNGPFVPFGGFSWTQQVLSLRTQGGLLSKQDKGWTSARKVIIEPTAAGQQGHEVRHRYLFAIEDPFEIDHNIARTVTHDGIVAIRDEFRRAHRIIQSAGKRSKDPIEDLFAEGQEKETRPRRAFGPLPPPPPARKKEPATAESLVPYSEKEPSIFKTGQLTPIRDLKLLVKDYEPIAKNALTILINISNDREVLEDIAKDDAFLESLLLRITNPKEPNAKELAMLLANMAKSDTITLLLTLTRPIPSPLTPSPLAIDQLLDCFVKGADNTYNPHANFDYLAYLFADLTKLSTVSRI</sequence>
<evidence type="ECO:0000256" key="5">
    <source>
        <dbReference type="ARBA" id="ARBA00012388"/>
    </source>
</evidence>
<accession>A0A1W5CY99</accession>
<reference evidence="15" key="1">
    <citation type="submission" date="2017-03" db="EMBL/GenBank/DDBJ databases">
        <authorList>
            <person name="Sharma R."/>
            <person name="Thines M."/>
        </authorList>
    </citation>
    <scope>NUCLEOTIDE SEQUENCE [LARGE SCALE GENOMIC DNA]</scope>
</reference>
<dbReference type="EC" id="2.7.7.19" evidence="5"/>
<feature type="domain" description="Poly(A) RNA polymerase mitochondrial-like central palm" evidence="13">
    <location>
        <begin position="494"/>
        <end position="606"/>
    </location>
</feature>
<dbReference type="SUPFAM" id="SSF81631">
    <property type="entry name" value="PAP/OAS1 substrate-binding domain"/>
    <property type="match status" value="1"/>
</dbReference>
<dbReference type="SUPFAM" id="SSF81301">
    <property type="entry name" value="Nucleotidyltransferase"/>
    <property type="match status" value="1"/>
</dbReference>
<feature type="compositionally biased region" description="Polar residues" evidence="10">
    <location>
        <begin position="354"/>
        <end position="374"/>
    </location>
</feature>
<keyword evidence="8" id="KW-0479">Metal-binding</keyword>
<name>A0A1W5CY99_9LECA</name>
<dbReference type="GO" id="GO:0046872">
    <property type="term" value="F:metal ion binding"/>
    <property type="evidence" value="ECO:0007669"/>
    <property type="project" value="UniProtKB-KW"/>
</dbReference>
<feature type="compositionally biased region" description="Low complexity" evidence="10">
    <location>
        <begin position="291"/>
        <end position="353"/>
    </location>
</feature>
<dbReference type="InterPro" id="IPR043519">
    <property type="entry name" value="NT_sf"/>
</dbReference>
<dbReference type="PANTHER" id="PTHR12271:SF40">
    <property type="entry name" value="POLY(A) RNA POLYMERASE GLD2"/>
    <property type="match status" value="1"/>
</dbReference>
<organism evidence="14 15">
    <name type="scientific">Lasallia pustulata</name>
    <dbReference type="NCBI Taxonomy" id="136370"/>
    <lineage>
        <taxon>Eukaryota</taxon>
        <taxon>Fungi</taxon>
        <taxon>Dikarya</taxon>
        <taxon>Ascomycota</taxon>
        <taxon>Pezizomycotina</taxon>
        <taxon>Lecanoromycetes</taxon>
        <taxon>OSLEUM clade</taxon>
        <taxon>Umbilicariomycetidae</taxon>
        <taxon>Umbilicariales</taxon>
        <taxon>Umbilicariaceae</taxon>
        <taxon>Lasallia</taxon>
    </lineage>
</organism>
<dbReference type="GO" id="GO:0010605">
    <property type="term" value="P:negative regulation of macromolecule metabolic process"/>
    <property type="evidence" value="ECO:0007669"/>
    <property type="project" value="UniProtKB-ARBA"/>
</dbReference>